<protein>
    <submittedName>
        <fullName evidence="1">Polyhydroxyalkanoic acid system family protein</fullName>
    </submittedName>
</protein>
<keyword evidence="2" id="KW-1185">Reference proteome</keyword>
<accession>A0AAW9RFG6</accession>
<dbReference type="Proteomes" id="UP001359886">
    <property type="component" value="Unassembled WGS sequence"/>
</dbReference>
<sequence length="96" mass="11020">MSRIDIHARHELSREDAQNAADELARDLATKFDIDYGWDGDTLVFERPGVDGEITVDDESIHVQARLGLLLALLKGRIEEEIHDYLRSHFNCRFTP</sequence>
<reference evidence="1 2" key="1">
    <citation type="submission" date="2024-02" db="EMBL/GenBank/DDBJ databases">
        <title>A novel Wenzhouxiangellaceae bacterium, isolated from coastal sediments.</title>
        <authorList>
            <person name="Du Z.-J."/>
            <person name="Ye Y.-Q."/>
            <person name="Zhang X.-Y."/>
        </authorList>
    </citation>
    <scope>NUCLEOTIDE SEQUENCE [LARGE SCALE GENOMIC DNA]</scope>
    <source>
        <strain evidence="1 2">CH-27</strain>
    </source>
</reference>
<name>A0AAW9RFG6_9GAMM</name>
<dbReference type="EMBL" id="JAZHOG010000002">
    <property type="protein sequence ID" value="MEJ8566808.1"/>
    <property type="molecule type" value="Genomic_DNA"/>
</dbReference>
<proteinExistence type="predicted"/>
<comment type="caution">
    <text evidence="1">The sequence shown here is derived from an EMBL/GenBank/DDBJ whole genome shotgun (WGS) entry which is preliminary data.</text>
</comment>
<evidence type="ECO:0000313" key="2">
    <source>
        <dbReference type="Proteomes" id="UP001359886"/>
    </source>
</evidence>
<dbReference type="NCBIfam" id="TIGR02610">
    <property type="entry name" value="PHA_gran_rgn"/>
    <property type="match status" value="1"/>
</dbReference>
<dbReference type="AlphaFoldDB" id="A0AAW9RFG6"/>
<gene>
    <name evidence="1" type="ORF">V3330_04125</name>
</gene>
<dbReference type="RefSeq" id="WP_354694128.1">
    <property type="nucleotide sequence ID" value="NZ_JAZHOG010000002.1"/>
</dbReference>
<organism evidence="1 2">
    <name type="scientific">Elongatibacter sediminis</name>
    <dbReference type="NCBI Taxonomy" id="3119006"/>
    <lineage>
        <taxon>Bacteria</taxon>
        <taxon>Pseudomonadati</taxon>
        <taxon>Pseudomonadota</taxon>
        <taxon>Gammaproteobacteria</taxon>
        <taxon>Chromatiales</taxon>
        <taxon>Wenzhouxiangellaceae</taxon>
        <taxon>Elongatibacter</taxon>
    </lineage>
</organism>
<dbReference type="InterPro" id="IPR013433">
    <property type="entry name" value="PHA_gran_rgn"/>
</dbReference>
<evidence type="ECO:0000313" key="1">
    <source>
        <dbReference type="EMBL" id="MEJ8566808.1"/>
    </source>
</evidence>
<dbReference type="Pfam" id="PF09650">
    <property type="entry name" value="PHA_gran_rgn"/>
    <property type="match status" value="1"/>
</dbReference>